<evidence type="ECO:0000256" key="4">
    <source>
        <dbReference type="ARBA" id="ARBA00023163"/>
    </source>
</evidence>
<protein>
    <submittedName>
        <fullName evidence="10">Uncharacterized protein</fullName>
    </submittedName>
</protein>
<evidence type="ECO:0000256" key="5">
    <source>
        <dbReference type="ARBA" id="ARBA00023242"/>
    </source>
</evidence>
<dbReference type="InterPro" id="IPR036864">
    <property type="entry name" value="Zn2-C6_fun-type_DNA-bd_sf"/>
</dbReference>
<dbReference type="InParanoid" id="A0A507BGB0"/>
<dbReference type="PROSITE" id="PS50157">
    <property type="entry name" value="ZINC_FINGER_C2H2_2"/>
    <property type="match status" value="1"/>
</dbReference>
<dbReference type="STRING" id="1093900.A0A507BGB0"/>
<evidence type="ECO:0000256" key="3">
    <source>
        <dbReference type="ARBA" id="ARBA00023015"/>
    </source>
</evidence>
<keyword evidence="6" id="KW-0863">Zinc-finger</keyword>
<keyword evidence="7" id="KW-0812">Transmembrane</keyword>
<keyword evidence="11" id="KW-1185">Reference proteome</keyword>
<proteinExistence type="predicted"/>
<evidence type="ECO:0000256" key="6">
    <source>
        <dbReference type="PROSITE-ProRule" id="PRU00042"/>
    </source>
</evidence>
<dbReference type="RefSeq" id="XP_030998060.1">
    <property type="nucleotide sequence ID" value="XM_031138360.1"/>
</dbReference>
<dbReference type="InterPro" id="IPR007219">
    <property type="entry name" value="XnlR_reg_dom"/>
</dbReference>
<reference evidence="10 11" key="1">
    <citation type="submission" date="2019-06" db="EMBL/GenBank/DDBJ databases">
        <title>Draft genome sequence of the filamentous fungus Phialemoniopsis curvata isolated from diesel fuel.</title>
        <authorList>
            <person name="Varaljay V.A."/>
            <person name="Lyon W.J."/>
            <person name="Crouch A.L."/>
            <person name="Drake C.E."/>
            <person name="Hollomon J.M."/>
            <person name="Nadeau L.J."/>
            <person name="Nunn H.S."/>
            <person name="Stevenson B.S."/>
            <person name="Bojanowski C.L."/>
            <person name="Crookes-Goodson W.J."/>
        </authorList>
    </citation>
    <scope>NUCLEOTIDE SEQUENCE [LARGE SCALE GENOMIC DNA]</scope>
    <source>
        <strain evidence="10 11">D216</strain>
    </source>
</reference>
<feature type="domain" description="Zn(2)-C6 fungal-type" evidence="8">
    <location>
        <begin position="104"/>
        <end position="133"/>
    </location>
</feature>
<feature type="transmembrane region" description="Helical" evidence="7">
    <location>
        <begin position="727"/>
        <end position="747"/>
    </location>
</feature>
<dbReference type="PANTHER" id="PTHR47660">
    <property type="entry name" value="TRANSCRIPTION FACTOR WITH C2H2 AND ZN(2)-CYS(6) DNA BINDING DOMAIN (EUROFUNG)-RELATED-RELATED"/>
    <property type="match status" value="1"/>
</dbReference>
<keyword evidence="4" id="KW-0804">Transcription</keyword>
<dbReference type="InterPro" id="IPR001138">
    <property type="entry name" value="Zn2Cys6_DnaBD"/>
</dbReference>
<keyword evidence="1" id="KW-0479">Metal-binding</keyword>
<evidence type="ECO:0000259" key="9">
    <source>
        <dbReference type="PROSITE" id="PS50157"/>
    </source>
</evidence>
<dbReference type="PROSITE" id="PS00028">
    <property type="entry name" value="ZINC_FINGER_C2H2_1"/>
    <property type="match status" value="1"/>
</dbReference>
<dbReference type="GO" id="GO:0003677">
    <property type="term" value="F:DNA binding"/>
    <property type="evidence" value="ECO:0007669"/>
    <property type="project" value="InterPro"/>
</dbReference>
<name>A0A507BGB0_9PEZI</name>
<comment type="caution">
    <text evidence="10">The sequence shown here is derived from an EMBL/GenBank/DDBJ whole genome shotgun (WGS) entry which is preliminary data.</text>
</comment>
<gene>
    <name evidence="10" type="ORF">E0L32_003998</name>
</gene>
<dbReference type="PROSITE" id="PS00463">
    <property type="entry name" value="ZN2_CY6_FUNGAL_1"/>
    <property type="match status" value="1"/>
</dbReference>
<dbReference type="Gene3D" id="4.10.240.10">
    <property type="entry name" value="Zn(2)-C6 fungal-type DNA-binding domain"/>
    <property type="match status" value="1"/>
</dbReference>
<dbReference type="GeneID" id="41971445"/>
<dbReference type="GO" id="GO:0006351">
    <property type="term" value="P:DNA-templated transcription"/>
    <property type="evidence" value="ECO:0007669"/>
    <property type="project" value="InterPro"/>
</dbReference>
<dbReference type="Pfam" id="PF04082">
    <property type="entry name" value="Fungal_trans"/>
    <property type="match status" value="1"/>
</dbReference>
<accession>A0A507BGB0</accession>
<dbReference type="SUPFAM" id="SSF57701">
    <property type="entry name" value="Zn2/Cys6 DNA-binding domain"/>
    <property type="match status" value="1"/>
</dbReference>
<dbReference type="Proteomes" id="UP000319257">
    <property type="component" value="Unassembled WGS sequence"/>
</dbReference>
<evidence type="ECO:0000256" key="7">
    <source>
        <dbReference type="SAM" id="Phobius"/>
    </source>
</evidence>
<dbReference type="PROSITE" id="PS50048">
    <property type="entry name" value="ZN2_CY6_FUNGAL_2"/>
    <property type="match status" value="1"/>
</dbReference>
<keyword evidence="3" id="KW-0805">Transcription regulation</keyword>
<evidence type="ECO:0000259" key="8">
    <source>
        <dbReference type="PROSITE" id="PS50048"/>
    </source>
</evidence>
<dbReference type="PANTHER" id="PTHR47660:SF2">
    <property type="entry name" value="TRANSCRIPTION FACTOR WITH C2H2 AND ZN(2)-CYS(6) DNA BINDING DOMAIN (EUROFUNG)"/>
    <property type="match status" value="1"/>
</dbReference>
<feature type="domain" description="C2H2-type" evidence="9">
    <location>
        <begin position="31"/>
        <end position="55"/>
    </location>
</feature>
<dbReference type="SMART" id="SM00066">
    <property type="entry name" value="GAL4"/>
    <property type="match status" value="1"/>
</dbReference>
<keyword evidence="2" id="KW-0862">Zinc</keyword>
<dbReference type="GO" id="GO:0000981">
    <property type="term" value="F:DNA-binding transcription factor activity, RNA polymerase II-specific"/>
    <property type="evidence" value="ECO:0007669"/>
    <property type="project" value="InterPro"/>
</dbReference>
<keyword evidence="7" id="KW-1133">Transmembrane helix</keyword>
<keyword evidence="5" id="KW-0539">Nucleus</keyword>
<dbReference type="Pfam" id="PF00172">
    <property type="entry name" value="Zn_clus"/>
    <property type="match status" value="1"/>
</dbReference>
<evidence type="ECO:0000313" key="10">
    <source>
        <dbReference type="EMBL" id="TPX16349.1"/>
    </source>
</evidence>
<evidence type="ECO:0000256" key="2">
    <source>
        <dbReference type="ARBA" id="ARBA00022833"/>
    </source>
</evidence>
<organism evidence="10 11">
    <name type="scientific">Thyridium curvatum</name>
    <dbReference type="NCBI Taxonomy" id="1093900"/>
    <lineage>
        <taxon>Eukaryota</taxon>
        <taxon>Fungi</taxon>
        <taxon>Dikarya</taxon>
        <taxon>Ascomycota</taxon>
        <taxon>Pezizomycotina</taxon>
        <taxon>Sordariomycetes</taxon>
        <taxon>Sordariomycetidae</taxon>
        <taxon>Thyridiales</taxon>
        <taxon>Thyridiaceae</taxon>
        <taxon>Thyridium</taxon>
    </lineage>
</organism>
<dbReference type="InterPro" id="IPR013087">
    <property type="entry name" value="Znf_C2H2_type"/>
</dbReference>
<dbReference type="GO" id="GO:0008270">
    <property type="term" value="F:zinc ion binding"/>
    <property type="evidence" value="ECO:0007669"/>
    <property type="project" value="UniProtKB-KW"/>
</dbReference>
<sequence>MSSPTTDTGADVVFNHTTGAAGGAANDNAIFQCGMCKRQYKRLDHLSRHTRSLGHIVVTSALKVLPGHLLKRHVLGHDAASRSGKEDKSLSGSASATAGRVTQACQTCASNHLRCSERKPCLRCRKKGFDCVWDRSMDLLPTPTPTTVRVEESRESLSSLDATEADISSSMVQQVEQFDQANMDPADMVQPLFAGGFGDINFTSGQWTPIGPLDFDMGAAMELDDIDLRFLDAYNTNVPFEFGDSPQNAQPTPNLEPGVSPHLHQPAAVYTEVFKNSYWRFRPNAQDHGAAEEHNLSLPAATDHQASPESRIPLDRRITCKPLSVAARDRILAMIVQTCRPENLSKAVVSFPSAELLDMLLQYYLSSPVARAESFLHTATFDPNEKRPELLAAMAAYGAVLTSDPALSKLGFAIQECVRIAVPRLWERENMLTRDLELGQAFLIYLEIGLWSGRSRKVEIAESFLQPLLTILRRDGRFKRSRYPKAVIREGDTGESLDSAWKKWVEQESFKRLAFRVLQHDTNASMALLTNPLISYAEAQMPFPDPRELWTASNSEQWKAAFFEHAGFNSDHLRSPIDYLNNPEEFHNQHRAADPAYLALAFLSCAWSLSWEYIQLKAFQRSGPRRWNALLMASRHDELLKMLSGFRLGAEFPLHCAQEISMRLEIIHMHLQTPFDEIQLFAGMEGPEQASLAYPAVLEWVRSDAARKAVWHAGQIIKAAKAIPRGFIWGPIAVILYHAALLLWVYGSVCETSVPTNVWAVMGSSIAAGAPEDVEVDNFDGIPVQRFIQLGSGSPCIKGVDENLVALSQPDKVLATVARILEHNHEDRPKPYLVDNLIQLMGGLQKMTTRARAVPQSI</sequence>
<evidence type="ECO:0000256" key="1">
    <source>
        <dbReference type="ARBA" id="ARBA00022723"/>
    </source>
</evidence>
<evidence type="ECO:0000313" key="11">
    <source>
        <dbReference type="Proteomes" id="UP000319257"/>
    </source>
</evidence>
<dbReference type="CDD" id="cd00067">
    <property type="entry name" value="GAL4"/>
    <property type="match status" value="1"/>
</dbReference>
<dbReference type="EMBL" id="SKBQ01000018">
    <property type="protein sequence ID" value="TPX16349.1"/>
    <property type="molecule type" value="Genomic_DNA"/>
</dbReference>
<keyword evidence="7" id="KW-0472">Membrane</keyword>
<dbReference type="OrthoDB" id="40579at2759"/>
<dbReference type="AlphaFoldDB" id="A0A507BGB0"/>